<organism evidence="1 2">
    <name type="scientific">Racocetra fulgida</name>
    <dbReference type="NCBI Taxonomy" id="60492"/>
    <lineage>
        <taxon>Eukaryota</taxon>
        <taxon>Fungi</taxon>
        <taxon>Fungi incertae sedis</taxon>
        <taxon>Mucoromycota</taxon>
        <taxon>Glomeromycotina</taxon>
        <taxon>Glomeromycetes</taxon>
        <taxon>Diversisporales</taxon>
        <taxon>Gigasporaceae</taxon>
        <taxon>Racocetra</taxon>
    </lineage>
</organism>
<keyword evidence="2" id="KW-1185">Reference proteome</keyword>
<accession>A0A9N9K031</accession>
<dbReference type="OrthoDB" id="2368977at2759"/>
<sequence>FTAGLFGFDAEEGHDVNSMTKNVTIYKNEEYWYIDTPGFDDSDVT</sequence>
<dbReference type="AlphaFoldDB" id="A0A9N9K031"/>
<gene>
    <name evidence="1" type="ORF">RFULGI_LOCUS18193</name>
</gene>
<evidence type="ECO:0000313" key="2">
    <source>
        <dbReference type="Proteomes" id="UP000789396"/>
    </source>
</evidence>
<name>A0A9N9K031_9GLOM</name>
<reference evidence="1" key="1">
    <citation type="submission" date="2021-06" db="EMBL/GenBank/DDBJ databases">
        <authorList>
            <person name="Kallberg Y."/>
            <person name="Tangrot J."/>
            <person name="Rosling A."/>
        </authorList>
    </citation>
    <scope>NUCLEOTIDE SEQUENCE</scope>
    <source>
        <strain evidence="1">IN212</strain>
    </source>
</reference>
<comment type="caution">
    <text evidence="1">The sequence shown here is derived from an EMBL/GenBank/DDBJ whole genome shotgun (WGS) entry which is preliminary data.</text>
</comment>
<dbReference type="Proteomes" id="UP000789396">
    <property type="component" value="Unassembled WGS sequence"/>
</dbReference>
<dbReference type="EMBL" id="CAJVPZ010077736">
    <property type="protein sequence ID" value="CAG8805671.1"/>
    <property type="molecule type" value="Genomic_DNA"/>
</dbReference>
<evidence type="ECO:0000313" key="1">
    <source>
        <dbReference type="EMBL" id="CAG8805671.1"/>
    </source>
</evidence>
<feature type="non-terminal residue" evidence="1">
    <location>
        <position position="1"/>
    </location>
</feature>
<proteinExistence type="predicted"/>
<feature type="non-terminal residue" evidence="1">
    <location>
        <position position="45"/>
    </location>
</feature>
<protein>
    <submittedName>
        <fullName evidence="1">8821_t:CDS:1</fullName>
    </submittedName>
</protein>